<proteinExistence type="predicted"/>
<dbReference type="InterPro" id="IPR017467">
    <property type="entry name" value="CHP03016_PEP-CTERM"/>
</dbReference>
<dbReference type="RefSeq" id="WP_104358121.1">
    <property type="nucleotide sequence ID" value="NZ_SLXF01000001.1"/>
</dbReference>
<dbReference type="Proteomes" id="UP000239406">
    <property type="component" value="Unassembled WGS sequence"/>
</dbReference>
<evidence type="ECO:0000313" key="2">
    <source>
        <dbReference type="EMBL" id="PPE69167.1"/>
    </source>
</evidence>
<feature type="signal peptide" evidence="1">
    <location>
        <begin position="1"/>
        <end position="31"/>
    </location>
</feature>
<sequence length="554" mass="62268">MATTERSGAPLRRVKPLAWLIAMIWASVAQAQQPAVQQEPVQPAQTEPLQRPPRTTVWAVPFDAEQAGVPRAWRLDAGVSATLTATSNSGYTDRQQSRSDRILNLEPRLSFARRGGRVRLAGDLSASALHYFDDTQPDRVLPRASLNLESMLVDRWVYLDASAEVDQTASDPYASRPDGRSAFNQITTRRFLVSPRIDHWFTPSLSLLARSDFAWTRRNGDYAADDPRRDSREQQHFVRLEQQPLPLGGSLEYVHQDTRYDGDVDSVLTLDTLRAVVSYAITPQLSVGIVGGREHSEFSLSEHTDSLYGVRLRWQPTERTLLTGAVEDRFFGTGWDLQFTHRMPFLAVHFRSFREPTAQPSSQILEPGGGSVRNLLDAILTTRYPDPVAREELVRRIIRDLNLPETLRGPIEVFADYAQLLRGNHLSVALLGRRTTVAVNLYQRRYWQLTREDDVLAPDPSFASDHEQVGAALDVTRRLTPQTSLGLLLQYSRIEGLGSREDDFSRERIVRVTLQHQLSPDTAVTLGARRQLLRSNVSSSAREAAAFVGVSHSF</sequence>
<keyword evidence="4" id="KW-1185">Reference proteome</keyword>
<comment type="caution">
    <text evidence="2">The sequence shown here is derived from an EMBL/GenBank/DDBJ whole genome shotgun (WGS) entry which is preliminary data.</text>
</comment>
<accession>A0A2S5T2S2</accession>
<dbReference type="OrthoDB" id="8522878at2"/>
<reference evidence="3 5" key="2">
    <citation type="submission" date="2019-03" db="EMBL/GenBank/DDBJ databases">
        <title>Genomic Encyclopedia of Type Strains, Phase IV (KMG-IV): sequencing the most valuable type-strain genomes for metagenomic binning, comparative biology and taxonomic classification.</title>
        <authorList>
            <person name="Goeker M."/>
        </authorList>
    </citation>
    <scope>NUCLEOTIDE SEQUENCE [LARGE SCALE GENOMIC DNA]</scope>
    <source>
        <strain evidence="3 5">DSM 15264</strain>
    </source>
</reference>
<protein>
    <submittedName>
        <fullName evidence="2">TIGR03016 family PEP-CTERM system-associated outer membrane protein</fullName>
    </submittedName>
</protein>
<feature type="chain" id="PRO_5040677308" evidence="1">
    <location>
        <begin position="32"/>
        <end position="554"/>
    </location>
</feature>
<keyword evidence="1" id="KW-0732">Signal</keyword>
<dbReference type="AlphaFoldDB" id="A0A2S5T2S2"/>
<evidence type="ECO:0000313" key="3">
    <source>
        <dbReference type="EMBL" id="TCP09677.1"/>
    </source>
</evidence>
<dbReference type="EMBL" id="SLXF01000001">
    <property type="protein sequence ID" value="TCP09677.1"/>
    <property type="molecule type" value="Genomic_DNA"/>
</dbReference>
<evidence type="ECO:0000313" key="4">
    <source>
        <dbReference type="Proteomes" id="UP000239406"/>
    </source>
</evidence>
<evidence type="ECO:0000256" key="1">
    <source>
        <dbReference type="SAM" id="SignalP"/>
    </source>
</evidence>
<dbReference type="Proteomes" id="UP000294772">
    <property type="component" value="Unassembled WGS sequence"/>
</dbReference>
<organism evidence="2 4">
    <name type="scientific">Caldimonas thermodepolymerans</name>
    <dbReference type="NCBI Taxonomy" id="215580"/>
    <lineage>
        <taxon>Bacteria</taxon>
        <taxon>Pseudomonadati</taxon>
        <taxon>Pseudomonadota</taxon>
        <taxon>Betaproteobacteria</taxon>
        <taxon>Burkholderiales</taxon>
        <taxon>Sphaerotilaceae</taxon>
        <taxon>Caldimonas</taxon>
    </lineage>
</organism>
<gene>
    <name evidence="2" type="ORF">C1702_12880</name>
    <name evidence="3" type="ORF">EV676_101253</name>
</gene>
<dbReference type="NCBIfam" id="TIGR03016">
    <property type="entry name" value="pepcterm_hypo_1"/>
    <property type="match status" value="1"/>
</dbReference>
<reference evidence="2 4" key="1">
    <citation type="submission" date="2018-02" db="EMBL/GenBank/DDBJ databases">
        <title>Reclassifiation of [Polyangium] brachysporum DSM 7029 as Guopingzhaonella breviflexa gen. nov., sp. nov., a member of the family Comamonadaceae.</title>
        <authorList>
            <person name="Tang B."/>
        </authorList>
    </citation>
    <scope>NUCLEOTIDE SEQUENCE [LARGE SCALE GENOMIC DNA]</scope>
    <source>
        <strain evidence="2 4">DSM 15344</strain>
    </source>
</reference>
<evidence type="ECO:0000313" key="5">
    <source>
        <dbReference type="Proteomes" id="UP000294772"/>
    </source>
</evidence>
<dbReference type="EMBL" id="PSNY01000014">
    <property type="protein sequence ID" value="PPE69167.1"/>
    <property type="molecule type" value="Genomic_DNA"/>
</dbReference>
<name>A0A2S5T2S2_9BURK</name>